<dbReference type="InterPro" id="IPR036409">
    <property type="entry name" value="Aldolase_II/adducin_N_sf"/>
</dbReference>
<dbReference type="UniPathway" id="UPA00071"/>
<dbReference type="InterPro" id="IPR050197">
    <property type="entry name" value="Aldolase_class_II_sugar_metab"/>
</dbReference>
<dbReference type="GO" id="GO:0046872">
    <property type="term" value="F:metal ion binding"/>
    <property type="evidence" value="ECO:0007669"/>
    <property type="project" value="UniProtKB-KW"/>
</dbReference>
<dbReference type="FunCoup" id="R9T8G7">
    <property type="interactions" value="69"/>
</dbReference>
<dbReference type="SMART" id="SM01007">
    <property type="entry name" value="Aldolase_II"/>
    <property type="match status" value="1"/>
</dbReference>
<protein>
    <submittedName>
        <fullName evidence="4">Ribulose-5-phosphate 4-epimerase-related epimerase/aldolase</fullName>
    </submittedName>
</protein>
<sequence>MNEQLSQDLADVGRLLYEKRLTIASGGNMSVRAGNSMLITPSGVCKGMLSGRDMIEIDISSGEIIGKGKPSIETPFHLGIYRSRPDVNAVIHCHPVSCTVLAIQKKDLRTNLTPESLMILGKDVPMIPYDTPGSDGLAEKLIATMGPSKACLMQNHGALVVGKDLMDAFFRMETLEYIATLQLKCGEVPGLPEDEIERVLAMSK</sequence>
<dbReference type="RefSeq" id="WP_020449474.1">
    <property type="nucleotide sequence ID" value="NC_021353.1"/>
</dbReference>
<evidence type="ECO:0000313" key="5">
    <source>
        <dbReference type="Proteomes" id="UP000014070"/>
    </source>
</evidence>
<name>R9T8G7_METII</name>
<dbReference type="GO" id="GO:0019323">
    <property type="term" value="P:pentose catabolic process"/>
    <property type="evidence" value="ECO:0007669"/>
    <property type="project" value="TreeGrafter"/>
</dbReference>
<dbReference type="GO" id="GO:0016832">
    <property type="term" value="F:aldehyde-lyase activity"/>
    <property type="evidence" value="ECO:0007669"/>
    <property type="project" value="TreeGrafter"/>
</dbReference>
<dbReference type="InterPro" id="IPR001303">
    <property type="entry name" value="Aldolase_II/adducin_N"/>
</dbReference>
<evidence type="ECO:0000256" key="1">
    <source>
        <dbReference type="ARBA" id="ARBA00022723"/>
    </source>
</evidence>
<dbReference type="PANTHER" id="PTHR22789">
    <property type="entry name" value="FUCULOSE PHOSPHATE ALDOLASE"/>
    <property type="match status" value="1"/>
</dbReference>
<gene>
    <name evidence="4" type="ORF">MMINT_16520</name>
</gene>
<dbReference type="EMBL" id="CP005934">
    <property type="protein sequence ID" value="AGN26949.1"/>
    <property type="molecule type" value="Genomic_DNA"/>
</dbReference>
<dbReference type="AlphaFoldDB" id="R9T8G7"/>
<evidence type="ECO:0000256" key="2">
    <source>
        <dbReference type="ARBA" id="ARBA00023239"/>
    </source>
</evidence>
<accession>R9T8G7</accession>
<keyword evidence="1" id="KW-0479">Metal-binding</keyword>
<dbReference type="GO" id="GO:0005829">
    <property type="term" value="C:cytosol"/>
    <property type="evidence" value="ECO:0007669"/>
    <property type="project" value="TreeGrafter"/>
</dbReference>
<dbReference type="SUPFAM" id="SSF53639">
    <property type="entry name" value="AraD/HMP-PK domain-like"/>
    <property type="match status" value="1"/>
</dbReference>
<organism evidence="4 5">
    <name type="scientific">Methanomassiliicoccus intestinalis (strain Issoire-Mx1)</name>
    <dbReference type="NCBI Taxonomy" id="1295009"/>
    <lineage>
        <taxon>Archaea</taxon>
        <taxon>Methanobacteriati</taxon>
        <taxon>Thermoplasmatota</taxon>
        <taxon>Thermoplasmata</taxon>
        <taxon>Methanomassiliicoccales</taxon>
        <taxon>Methanomassiliicoccaceae</taxon>
        <taxon>Methanomassiliicoccus</taxon>
    </lineage>
</organism>
<evidence type="ECO:0000259" key="3">
    <source>
        <dbReference type="SMART" id="SM01007"/>
    </source>
</evidence>
<dbReference type="PANTHER" id="PTHR22789:SF0">
    <property type="entry name" value="3-OXO-TETRONATE 4-PHOSPHATE DECARBOXYLASE-RELATED"/>
    <property type="match status" value="1"/>
</dbReference>
<dbReference type="Pfam" id="PF00596">
    <property type="entry name" value="Aldolase_II"/>
    <property type="match status" value="1"/>
</dbReference>
<dbReference type="STRING" id="1295009.MMINT_16520"/>
<feature type="domain" description="Class II aldolase/adducin N-terminal" evidence="3">
    <location>
        <begin position="7"/>
        <end position="183"/>
    </location>
</feature>
<dbReference type="GeneID" id="41324017"/>
<evidence type="ECO:0000313" key="4">
    <source>
        <dbReference type="EMBL" id="AGN26949.1"/>
    </source>
</evidence>
<dbReference type="KEGG" id="mer:MMINT_16520"/>
<keyword evidence="5" id="KW-1185">Reference proteome</keyword>
<dbReference type="OrthoDB" id="18709at2157"/>
<dbReference type="Gene3D" id="3.40.225.10">
    <property type="entry name" value="Class II aldolase/adducin N-terminal domain"/>
    <property type="match status" value="1"/>
</dbReference>
<keyword evidence="2" id="KW-0456">Lyase</keyword>
<dbReference type="HOGENOM" id="CLU_006033_3_1_2"/>
<dbReference type="InParanoid" id="R9T8G7"/>
<dbReference type="Proteomes" id="UP000014070">
    <property type="component" value="Chromosome"/>
</dbReference>
<proteinExistence type="predicted"/>
<reference evidence="4 5" key="1">
    <citation type="journal article" date="2013" name="Genome Announc.">
        <title>Genome sequence of 'Candidatus Methanomassiliicoccus intestinalis' Issoire-Mx1, a third thermoplasmatales-related methanogenic archaeon from human feces.</title>
        <authorList>
            <person name="Borrel G."/>
            <person name="Harris H.M."/>
            <person name="Parisot N."/>
            <person name="Gaci N."/>
            <person name="Tottey W."/>
            <person name="Mihajlovski A."/>
            <person name="Deane J."/>
            <person name="Gribaldo S."/>
            <person name="Bardot O."/>
            <person name="Peyretaillade E."/>
            <person name="Peyret P."/>
            <person name="O'Toole P.W."/>
            <person name="Brugere J.F."/>
        </authorList>
    </citation>
    <scope>NUCLEOTIDE SEQUENCE [LARGE SCALE GENOMIC DNA]</scope>
    <source>
        <strain evidence="4 5">Issoire-Mx1</strain>
    </source>
</reference>